<evidence type="ECO:0000313" key="6">
    <source>
        <dbReference type="EMBL" id="KAK1278520.1"/>
    </source>
</evidence>
<evidence type="ECO:0000256" key="3">
    <source>
        <dbReference type="ARBA" id="ARBA00022737"/>
    </source>
</evidence>
<evidence type="ECO:0000256" key="2">
    <source>
        <dbReference type="ARBA" id="ARBA00022723"/>
    </source>
</evidence>
<keyword evidence="7" id="KW-1185">Reference proteome</keyword>
<dbReference type="AlphaFoldDB" id="A0AAV9BP77"/>
<keyword evidence="3" id="KW-0677">Repeat</keyword>
<comment type="caution">
    <text evidence="6">The sequence shown here is derived from an EMBL/GenBank/DDBJ whole genome shotgun (WGS) entry which is preliminary data.</text>
</comment>
<sequence>MALLLNQFKALMQKKSFSTTQDKSCAKWAFHMDEHNCEWFVTVSDIETVMKKLGIYSPSEQLESENDEKCRDCRLLEVVAHILEEDEASTEELTQAFSVYDENGDGFISAPELQKVMRRLGMEEGVELENCEKMIAAFDVDGDGRIDLSEFTRMLENQRLSLTSPFEKWCSIRNFFSED</sequence>
<keyword evidence="2" id="KW-0479">Metal-binding</keyword>
<name>A0AAV9BP77_ACOGR</name>
<dbReference type="InterPro" id="IPR002048">
    <property type="entry name" value="EF_hand_dom"/>
</dbReference>
<dbReference type="SMART" id="SM00054">
    <property type="entry name" value="EFh"/>
    <property type="match status" value="2"/>
</dbReference>
<dbReference type="Gene3D" id="1.10.238.10">
    <property type="entry name" value="EF-hand"/>
    <property type="match status" value="1"/>
</dbReference>
<dbReference type="Proteomes" id="UP001179952">
    <property type="component" value="Unassembled WGS sequence"/>
</dbReference>
<evidence type="ECO:0000256" key="1">
    <source>
        <dbReference type="ARBA" id="ARBA00003291"/>
    </source>
</evidence>
<comment type="function">
    <text evidence="1">Potential calcium sensor.</text>
</comment>
<accession>A0AAV9BP77</accession>
<dbReference type="GO" id="GO:0005509">
    <property type="term" value="F:calcium ion binding"/>
    <property type="evidence" value="ECO:0007669"/>
    <property type="project" value="InterPro"/>
</dbReference>
<organism evidence="6 7">
    <name type="scientific">Acorus gramineus</name>
    <name type="common">Dwarf sweet flag</name>
    <dbReference type="NCBI Taxonomy" id="55184"/>
    <lineage>
        <taxon>Eukaryota</taxon>
        <taxon>Viridiplantae</taxon>
        <taxon>Streptophyta</taxon>
        <taxon>Embryophyta</taxon>
        <taxon>Tracheophyta</taxon>
        <taxon>Spermatophyta</taxon>
        <taxon>Magnoliopsida</taxon>
        <taxon>Liliopsida</taxon>
        <taxon>Acoraceae</taxon>
        <taxon>Acorus</taxon>
    </lineage>
</organism>
<feature type="domain" description="EF-hand" evidence="5">
    <location>
        <begin position="126"/>
        <end position="161"/>
    </location>
</feature>
<dbReference type="FunFam" id="1.10.238.10:FF:000089">
    <property type="entry name" value="calmodulin-like protein 3"/>
    <property type="match status" value="1"/>
</dbReference>
<keyword evidence="4" id="KW-0106">Calcium</keyword>
<dbReference type="PROSITE" id="PS00018">
    <property type="entry name" value="EF_HAND_1"/>
    <property type="match status" value="2"/>
</dbReference>
<dbReference type="EMBL" id="JAUJYN010000002">
    <property type="protein sequence ID" value="KAK1278520.1"/>
    <property type="molecule type" value="Genomic_DNA"/>
</dbReference>
<protein>
    <submittedName>
        <fullName evidence="6">Calcium-binding protein CML43</fullName>
    </submittedName>
</protein>
<feature type="domain" description="EF-hand" evidence="5">
    <location>
        <begin position="88"/>
        <end position="123"/>
    </location>
</feature>
<evidence type="ECO:0000256" key="4">
    <source>
        <dbReference type="ARBA" id="ARBA00022837"/>
    </source>
</evidence>
<dbReference type="PANTHER" id="PTHR10891">
    <property type="entry name" value="EF-HAND CALCIUM-BINDING DOMAIN CONTAINING PROTEIN"/>
    <property type="match status" value="1"/>
</dbReference>
<reference evidence="6" key="2">
    <citation type="submission" date="2023-06" db="EMBL/GenBank/DDBJ databases">
        <authorList>
            <person name="Ma L."/>
            <person name="Liu K.-W."/>
            <person name="Li Z."/>
            <person name="Hsiao Y.-Y."/>
            <person name="Qi Y."/>
            <person name="Fu T."/>
            <person name="Tang G."/>
            <person name="Zhang D."/>
            <person name="Sun W.-H."/>
            <person name="Liu D.-K."/>
            <person name="Li Y."/>
            <person name="Chen G.-Z."/>
            <person name="Liu X.-D."/>
            <person name="Liao X.-Y."/>
            <person name="Jiang Y.-T."/>
            <person name="Yu X."/>
            <person name="Hao Y."/>
            <person name="Huang J."/>
            <person name="Zhao X.-W."/>
            <person name="Ke S."/>
            <person name="Chen Y.-Y."/>
            <person name="Wu W.-L."/>
            <person name="Hsu J.-L."/>
            <person name="Lin Y.-F."/>
            <person name="Huang M.-D."/>
            <person name="Li C.-Y."/>
            <person name="Huang L."/>
            <person name="Wang Z.-W."/>
            <person name="Zhao X."/>
            <person name="Zhong W.-Y."/>
            <person name="Peng D.-H."/>
            <person name="Ahmad S."/>
            <person name="Lan S."/>
            <person name="Zhang J.-S."/>
            <person name="Tsai W.-C."/>
            <person name="Van De Peer Y."/>
            <person name="Liu Z.-J."/>
        </authorList>
    </citation>
    <scope>NUCLEOTIDE SEQUENCE</scope>
    <source>
        <strain evidence="6">SCP</strain>
        <tissue evidence="6">Leaves</tissue>
    </source>
</reference>
<reference evidence="6" key="1">
    <citation type="journal article" date="2023" name="Nat. Commun.">
        <title>Diploid and tetraploid genomes of Acorus and the evolution of monocots.</title>
        <authorList>
            <person name="Ma L."/>
            <person name="Liu K.W."/>
            <person name="Li Z."/>
            <person name="Hsiao Y.Y."/>
            <person name="Qi Y."/>
            <person name="Fu T."/>
            <person name="Tang G.D."/>
            <person name="Zhang D."/>
            <person name="Sun W.H."/>
            <person name="Liu D.K."/>
            <person name="Li Y."/>
            <person name="Chen G.Z."/>
            <person name="Liu X.D."/>
            <person name="Liao X.Y."/>
            <person name="Jiang Y.T."/>
            <person name="Yu X."/>
            <person name="Hao Y."/>
            <person name="Huang J."/>
            <person name="Zhao X.W."/>
            <person name="Ke S."/>
            <person name="Chen Y.Y."/>
            <person name="Wu W.L."/>
            <person name="Hsu J.L."/>
            <person name="Lin Y.F."/>
            <person name="Huang M.D."/>
            <person name="Li C.Y."/>
            <person name="Huang L."/>
            <person name="Wang Z.W."/>
            <person name="Zhao X."/>
            <person name="Zhong W.Y."/>
            <person name="Peng D.H."/>
            <person name="Ahmad S."/>
            <person name="Lan S."/>
            <person name="Zhang J.S."/>
            <person name="Tsai W.C."/>
            <person name="Van de Peer Y."/>
            <person name="Liu Z.J."/>
        </authorList>
    </citation>
    <scope>NUCLEOTIDE SEQUENCE</scope>
    <source>
        <strain evidence="6">SCP</strain>
    </source>
</reference>
<gene>
    <name evidence="6" type="ORF">QJS04_geneDACA003454</name>
</gene>
<proteinExistence type="predicted"/>
<dbReference type="Pfam" id="PF13499">
    <property type="entry name" value="EF-hand_7"/>
    <property type="match status" value="1"/>
</dbReference>
<evidence type="ECO:0000313" key="7">
    <source>
        <dbReference type="Proteomes" id="UP001179952"/>
    </source>
</evidence>
<evidence type="ECO:0000259" key="5">
    <source>
        <dbReference type="PROSITE" id="PS50222"/>
    </source>
</evidence>
<dbReference type="PROSITE" id="PS50222">
    <property type="entry name" value="EF_HAND_2"/>
    <property type="match status" value="2"/>
</dbReference>
<dbReference type="InterPro" id="IPR039647">
    <property type="entry name" value="EF_hand_pair_protein_CML-like"/>
</dbReference>
<dbReference type="InterPro" id="IPR018247">
    <property type="entry name" value="EF_Hand_1_Ca_BS"/>
</dbReference>
<dbReference type="CDD" id="cd00051">
    <property type="entry name" value="EFh"/>
    <property type="match status" value="1"/>
</dbReference>
<dbReference type="SUPFAM" id="SSF47473">
    <property type="entry name" value="EF-hand"/>
    <property type="match status" value="1"/>
</dbReference>
<dbReference type="InterPro" id="IPR011992">
    <property type="entry name" value="EF-hand-dom_pair"/>
</dbReference>